<sequence>MFPSHMSVNDLGVFAVVMVFGWLIVLLFIFDFVKGFIKRPIDSRRGTVRPRIAKETADKFAKGGLQEHISLWKCMIAMAIKAISVTGMGRSFRDKKEVDELAAMYDVIELEFGMLFFAEGRKPEDLEKNPGNKDKNQQQTQPTCETRSGNLTQATVCWDEMEEHLTSPSPGPDSDREINFQKLNQRCRNLLEKEMSEF</sequence>
<dbReference type="Proteomes" id="UP000225706">
    <property type="component" value="Unassembled WGS sequence"/>
</dbReference>
<name>A0A2B4RGH4_STYPI</name>
<evidence type="ECO:0000256" key="2">
    <source>
        <dbReference type="SAM" id="Phobius"/>
    </source>
</evidence>
<keyword evidence="2" id="KW-0812">Transmembrane</keyword>
<feature type="transmembrane region" description="Helical" evidence="2">
    <location>
        <begin position="12"/>
        <end position="33"/>
    </location>
</feature>
<reference evidence="4" key="1">
    <citation type="journal article" date="2017" name="bioRxiv">
        <title>Comparative analysis of the genomes of Stylophora pistillata and Acropora digitifera provides evidence for extensive differences between species of corals.</title>
        <authorList>
            <person name="Voolstra C.R."/>
            <person name="Li Y."/>
            <person name="Liew Y.J."/>
            <person name="Baumgarten S."/>
            <person name="Zoccola D."/>
            <person name="Flot J.-F."/>
            <person name="Tambutte S."/>
            <person name="Allemand D."/>
            <person name="Aranda M."/>
        </authorList>
    </citation>
    <scope>NUCLEOTIDE SEQUENCE [LARGE SCALE GENOMIC DNA]</scope>
</reference>
<evidence type="ECO:0000313" key="4">
    <source>
        <dbReference type="Proteomes" id="UP000225706"/>
    </source>
</evidence>
<proteinExistence type="predicted"/>
<accession>A0A2B4RGH4</accession>
<keyword evidence="4" id="KW-1185">Reference proteome</keyword>
<dbReference type="AlphaFoldDB" id="A0A2B4RGH4"/>
<feature type="region of interest" description="Disordered" evidence="1">
    <location>
        <begin position="123"/>
        <end position="148"/>
    </location>
</feature>
<protein>
    <submittedName>
        <fullName evidence="3">Uncharacterized protein</fullName>
    </submittedName>
</protein>
<dbReference type="EMBL" id="LSMT01000648">
    <property type="protein sequence ID" value="PFX15447.1"/>
    <property type="molecule type" value="Genomic_DNA"/>
</dbReference>
<feature type="compositionally biased region" description="Polar residues" evidence="1">
    <location>
        <begin position="137"/>
        <end position="148"/>
    </location>
</feature>
<feature type="compositionally biased region" description="Basic and acidic residues" evidence="1">
    <location>
        <begin position="123"/>
        <end position="136"/>
    </location>
</feature>
<evidence type="ECO:0000313" key="3">
    <source>
        <dbReference type="EMBL" id="PFX15447.1"/>
    </source>
</evidence>
<gene>
    <name evidence="3" type="ORF">AWC38_SpisGene20337</name>
</gene>
<comment type="caution">
    <text evidence="3">The sequence shown here is derived from an EMBL/GenBank/DDBJ whole genome shotgun (WGS) entry which is preliminary data.</text>
</comment>
<organism evidence="3 4">
    <name type="scientific">Stylophora pistillata</name>
    <name type="common">Smooth cauliflower coral</name>
    <dbReference type="NCBI Taxonomy" id="50429"/>
    <lineage>
        <taxon>Eukaryota</taxon>
        <taxon>Metazoa</taxon>
        <taxon>Cnidaria</taxon>
        <taxon>Anthozoa</taxon>
        <taxon>Hexacorallia</taxon>
        <taxon>Scleractinia</taxon>
        <taxon>Astrocoeniina</taxon>
        <taxon>Pocilloporidae</taxon>
        <taxon>Stylophora</taxon>
    </lineage>
</organism>
<evidence type="ECO:0000256" key="1">
    <source>
        <dbReference type="SAM" id="MobiDB-lite"/>
    </source>
</evidence>
<keyword evidence="2" id="KW-1133">Transmembrane helix</keyword>
<keyword evidence="2" id="KW-0472">Membrane</keyword>